<gene>
    <name evidence="1" type="ORF">S01H4_08813</name>
</gene>
<reference evidence="1" key="1">
    <citation type="journal article" date="2014" name="Front. Microbiol.">
        <title>High frequency of phylogenetically diverse reductive dehalogenase-homologous genes in deep subseafloor sedimentary metagenomes.</title>
        <authorList>
            <person name="Kawai M."/>
            <person name="Futagami T."/>
            <person name="Toyoda A."/>
            <person name="Takaki Y."/>
            <person name="Nishi S."/>
            <person name="Hori S."/>
            <person name="Arai W."/>
            <person name="Tsubouchi T."/>
            <person name="Morono Y."/>
            <person name="Uchiyama I."/>
            <person name="Ito T."/>
            <person name="Fujiyama A."/>
            <person name="Inagaki F."/>
            <person name="Takami H."/>
        </authorList>
    </citation>
    <scope>NUCLEOTIDE SEQUENCE</scope>
    <source>
        <strain evidence="1">Expedition CK06-06</strain>
    </source>
</reference>
<protein>
    <submittedName>
        <fullName evidence="1">Uncharacterized protein</fullName>
    </submittedName>
</protein>
<evidence type="ECO:0000313" key="1">
    <source>
        <dbReference type="EMBL" id="GAG71956.1"/>
    </source>
</evidence>
<comment type="caution">
    <text evidence="1">The sequence shown here is derived from an EMBL/GenBank/DDBJ whole genome shotgun (WGS) entry which is preliminary data.</text>
</comment>
<accession>X1BIU7</accession>
<proteinExistence type="predicted"/>
<dbReference type="AlphaFoldDB" id="X1BIU7"/>
<organism evidence="1">
    <name type="scientific">marine sediment metagenome</name>
    <dbReference type="NCBI Taxonomy" id="412755"/>
    <lineage>
        <taxon>unclassified sequences</taxon>
        <taxon>metagenomes</taxon>
        <taxon>ecological metagenomes</taxon>
    </lineage>
</organism>
<dbReference type="EMBL" id="BART01003086">
    <property type="protein sequence ID" value="GAG71956.1"/>
    <property type="molecule type" value="Genomic_DNA"/>
</dbReference>
<sequence length="45" mass="5019">MKPTTKVFDSLTSIKAFAREYIYVDIALLNEGMNADVALSNKNKP</sequence>
<name>X1BIU7_9ZZZZ</name>